<protein>
    <submittedName>
        <fullName evidence="3">NERD domain-containing protein</fullName>
    </submittedName>
</protein>
<proteinExistence type="predicted"/>
<keyword evidence="4" id="KW-1185">Reference proteome</keyword>
<dbReference type="Pfam" id="PF05729">
    <property type="entry name" value="NACHT"/>
    <property type="match status" value="1"/>
</dbReference>
<reference evidence="3 4" key="1">
    <citation type="submission" date="2024-09" db="EMBL/GenBank/DDBJ databases">
        <authorList>
            <person name="Sun Q."/>
            <person name="Mori K."/>
        </authorList>
    </citation>
    <scope>NUCLEOTIDE SEQUENCE [LARGE SCALE GENOMIC DNA]</scope>
    <source>
        <strain evidence="3 4">JCM 3143</strain>
    </source>
</reference>
<evidence type="ECO:0000313" key="4">
    <source>
        <dbReference type="Proteomes" id="UP001589532"/>
    </source>
</evidence>
<feature type="domain" description="NACHT" evidence="1">
    <location>
        <begin position="257"/>
        <end position="395"/>
    </location>
</feature>
<dbReference type="SUPFAM" id="SSF52540">
    <property type="entry name" value="P-loop containing nucleoside triphosphate hydrolases"/>
    <property type="match status" value="1"/>
</dbReference>
<evidence type="ECO:0000259" key="2">
    <source>
        <dbReference type="Pfam" id="PF08378"/>
    </source>
</evidence>
<evidence type="ECO:0000313" key="3">
    <source>
        <dbReference type="EMBL" id="MFB9622687.1"/>
    </source>
</evidence>
<accession>A0ABV5RTC5</accession>
<dbReference type="Pfam" id="PF08378">
    <property type="entry name" value="NERD"/>
    <property type="match status" value="1"/>
</dbReference>
<sequence>MSTVEIFWGENPEVPSEKAFLEAISSELHRRGMHAFILANFYTDSSSRQVDFLIVTDDHVVHVELKNYDGVLSGGKNGQWTSAMSDGERRVIDRQNPYSQAVQCKMAISDDMHILANSNEQIPRPSGKFYTQFDSVVCVFPRLAPGSHVPSDYKARTLGYKELVEFALAPGKRPPWSQDQWLALIRQLGLVRAEPTTERNISLSESEDLVAAYRERLARFYRRELHELVPLSLRFADQVLPSTLLHRKLETIPYLQIVGPAGSGKTHLIKHVTLELLANDYVPIFVEAGAYEGRLSRLIERSIARFSTATFSVLSDAAQLTNSQVLLILDGCNECPPSLLEQLLGDLSAACLRMPTMKLLATSQSAISLPSTINAEAAYIEALSAEQRQAIVASYGAPEILDFCEPFSTSYELAIAAECSAEVRTRITRADLFAAFIRKRLSSTRSPGFTRDILRQLALVMDSRITTTLPLDDVWSIADRRLAERSGTPSITDEVFSCALVRIEQGRLAFTHELIGRFLALEELRIQNPTVQALMNELSKPRHADLRTMSVQLEQEPQRVCELLNKIADSSLYINALMGTLGHEAKRAVTFEAQKLLHEATHAMAEVEIRVGPRLDIAIHGTCELSSGDRAALAAVGAMVHRGDFFADTIRLLDATDRVCMKAADAWAGDDLRDEVVSAIVSAVYTGLISGGHRTAASIITESSRHAKHTFKWRKADGTPSEIATERLGECLETAHQGSYGRLLLLSLLLAMRDDISAAEMCPHLMRLAWESGAYHVRLEGLQTIQSFARLIEEHPVHQEIVDVLNTMHTDHFMLSSQLVETLDAYGLIEYPGDTSQITSAIDRILLDPTNQENARAAYIIVANQFEDVVAQPYLEAISALSHDQLTMLLVSAAIGSSVDNFWLDWILLELLERADSRSFPVFEYWTGEIKTDTPFKQQAYACFLLAIQGYALFCGDPPRLVKCQTRDELAWQHYAAIVFWLHRGEIDSVVAERCAPHWRSLQGDLLNASVDPIHWMIPRNITRGKGASVIQRLIELFPSELRNILEWGFLHREELSSIDSFSDPDRIFSIIQLLEYVGNEETVSILRQYADDPSLGRSVISTIKRLTTGHET</sequence>
<dbReference type="Gene3D" id="3.40.50.300">
    <property type="entry name" value="P-loop containing nucleotide triphosphate hydrolases"/>
    <property type="match status" value="1"/>
</dbReference>
<dbReference type="Proteomes" id="UP001589532">
    <property type="component" value="Unassembled WGS sequence"/>
</dbReference>
<gene>
    <name evidence="3" type="ORF">ACFFSA_06290</name>
</gene>
<dbReference type="EMBL" id="JBHMBW010000003">
    <property type="protein sequence ID" value="MFB9622687.1"/>
    <property type="molecule type" value="Genomic_DNA"/>
</dbReference>
<dbReference type="InterPro" id="IPR007111">
    <property type="entry name" value="NACHT_NTPase"/>
</dbReference>
<organism evidence="3 4">
    <name type="scientific">Nonomuraea helvata</name>
    <dbReference type="NCBI Taxonomy" id="37484"/>
    <lineage>
        <taxon>Bacteria</taxon>
        <taxon>Bacillati</taxon>
        <taxon>Actinomycetota</taxon>
        <taxon>Actinomycetes</taxon>
        <taxon>Streptosporangiales</taxon>
        <taxon>Streptosporangiaceae</taxon>
        <taxon>Nonomuraea</taxon>
    </lineage>
</organism>
<dbReference type="InterPro" id="IPR011528">
    <property type="entry name" value="NERD"/>
</dbReference>
<evidence type="ECO:0000259" key="1">
    <source>
        <dbReference type="Pfam" id="PF05729"/>
    </source>
</evidence>
<dbReference type="InterPro" id="IPR027417">
    <property type="entry name" value="P-loop_NTPase"/>
</dbReference>
<name>A0ABV5RTC5_9ACTN</name>
<dbReference type="RefSeq" id="WP_344996126.1">
    <property type="nucleotide sequence ID" value="NZ_BAAAXV010000009.1"/>
</dbReference>
<feature type="domain" description="NERD" evidence="2">
    <location>
        <begin position="17"/>
        <end position="116"/>
    </location>
</feature>
<comment type="caution">
    <text evidence="3">The sequence shown here is derived from an EMBL/GenBank/DDBJ whole genome shotgun (WGS) entry which is preliminary data.</text>
</comment>